<evidence type="ECO:0000313" key="2">
    <source>
        <dbReference type="EMBL" id="MWB98279.1"/>
    </source>
</evidence>
<accession>A0A6I4P2G6</accession>
<dbReference type="Proteomes" id="UP000438182">
    <property type="component" value="Unassembled WGS sequence"/>
</dbReference>
<protein>
    <submittedName>
        <fullName evidence="2">Uncharacterized protein</fullName>
    </submittedName>
</protein>
<keyword evidence="1" id="KW-1133">Transmembrane helix</keyword>
<organism evidence="2 3">
    <name type="scientific">Agromyces seonyuensis</name>
    <dbReference type="NCBI Taxonomy" id="2662446"/>
    <lineage>
        <taxon>Bacteria</taxon>
        <taxon>Bacillati</taxon>
        <taxon>Actinomycetota</taxon>
        <taxon>Actinomycetes</taxon>
        <taxon>Micrococcales</taxon>
        <taxon>Microbacteriaceae</taxon>
        <taxon>Agromyces</taxon>
    </lineage>
</organism>
<dbReference type="EMBL" id="WSTA01000023">
    <property type="protein sequence ID" value="MWB98279.1"/>
    <property type="molecule type" value="Genomic_DNA"/>
</dbReference>
<keyword evidence="1" id="KW-0812">Transmembrane</keyword>
<reference evidence="2 3" key="1">
    <citation type="submission" date="2019-12" db="EMBL/GenBank/DDBJ databases">
        <authorList>
            <person name="Kim Y.S."/>
        </authorList>
    </citation>
    <scope>NUCLEOTIDE SEQUENCE [LARGE SCALE GENOMIC DNA]</scope>
    <source>
        <strain evidence="2 3">MMS17-SY077</strain>
    </source>
</reference>
<evidence type="ECO:0000313" key="3">
    <source>
        <dbReference type="Proteomes" id="UP000438182"/>
    </source>
</evidence>
<evidence type="ECO:0000256" key="1">
    <source>
        <dbReference type="SAM" id="Phobius"/>
    </source>
</evidence>
<dbReference type="AlphaFoldDB" id="A0A6I4P2G6"/>
<dbReference type="RefSeq" id="WP_160423621.1">
    <property type="nucleotide sequence ID" value="NZ_WSTA01000023.1"/>
</dbReference>
<proteinExistence type="predicted"/>
<gene>
    <name evidence="2" type="ORF">GB864_06920</name>
</gene>
<sequence>MSERPDDAPDRDDVPSGQPPVWGGGALDDAFAVGLFAWTAPFVGGASLAFVLVGWITVFPALWVVGFGAVGFALGMLGRPSTHPSGRTAALVGRILGIAAMAVGAYAAIALVTGGVLPMLPNWFVTVAAAPTVGA</sequence>
<name>A0A6I4P2G6_9MICO</name>
<feature type="transmembrane region" description="Helical" evidence="1">
    <location>
        <begin position="48"/>
        <end position="74"/>
    </location>
</feature>
<keyword evidence="1" id="KW-0472">Membrane</keyword>
<comment type="caution">
    <text evidence="2">The sequence shown here is derived from an EMBL/GenBank/DDBJ whole genome shotgun (WGS) entry which is preliminary data.</text>
</comment>
<keyword evidence="3" id="KW-1185">Reference proteome</keyword>
<feature type="transmembrane region" description="Helical" evidence="1">
    <location>
        <begin position="95"/>
        <end position="117"/>
    </location>
</feature>